<dbReference type="Gene3D" id="3.40.50.980">
    <property type="match status" value="2"/>
</dbReference>
<comment type="caution">
    <text evidence="2">The sequence shown here is derived from an EMBL/GenBank/DDBJ whole genome shotgun (WGS) entry which is preliminary data.</text>
</comment>
<dbReference type="PANTHER" id="PTHR45527:SF1">
    <property type="entry name" value="FATTY ACID SYNTHASE"/>
    <property type="match status" value="1"/>
</dbReference>
<organism evidence="2 3">
    <name type="scientific">Pectobacterium jejuense</name>
    <dbReference type="NCBI Taxonomy" id="2974022"/>
    <lineage>
        <taxon>Bacteria</taxon>
        <taxon>Pseudomonadati</taxon>
        <taxon>Pseudomonadota</taxon>
        <taxon>Gammaproteobacteria</taxon>
        <taxon>Enterobacterales</taxon>
        <taxon>Pectobacteriaceae</taxon>
        <taxon>Pectobacterium</taxon>
    </lineage>
</organism>
<name>A0ABW8H1X4_9GAMM</name>
<dbReference type="PROSITE" id="PS00455">
    <property type="entry name" value="AMP_BINDING"/>
    <property type="match status" value="1"/>
</dbReference>
<dbReference type="Pfam" id="PF00501">
    <property type="entry name" value="AMP-binding"/>
    <property type="match status" value="1"/>
</dbReference>
<evidence type="ECO:0000259" key="1">
    <source>
        <dbReference type="Pfam" id="PF00501"/>
    </source>
</evidence>
<dbReference type="SUPFAM" id="SSF56801">
    <property type="entry name" value="Acetyl-CoA synthetase-like"/>
    <property type="match status" value="1"/>
</dbReference>
<dbReference type="EMBL" id="JBIXLB010000025">
    <property type="protein sequence ID" value="MFJ5515423.1"/>
    <property type="molecule type" value="Genomic_DNA"/>
</dbReference>
<keyword evidence="3" id="KW-1185">Reference proteome</keyword>
<protein>
    <submittedName>
        <fullName evidence="2">AMP-binding protein</fullName>
    </submittedName>
</protein>
<dbReference type="Proteomes" id="UP001617702">
    <property type="component" value="Unassembled WGS sequence"/>
</dbReference>
<dbReference type="InterPro" id="IPR020845">
    <property type="entry name" value="AMP-binding_CS"/>
</dbReference>
<accession>A0ABW8H1X4</accession>
<dbReference type="PRINTS" id="PR00154">
    <property type="entry name" value="AMPBINDING"/>
</dbReference>
<proteinExistence type="predicted"/>
<feature type="non-terminal residue" evidence="2">
    <location>
        <position position="1"/>
    </location>
</feature>
<reference evidence="2 3" key="1">
    <citation type="submission" date="2024-10" db="EMBL/GenBank/DDBJ databases">
        <authorList>
            <person name="Lu C.-H."/>
        </authorList>
    </citation>
    <scope>NUCLEOTIDE SEQUENCE [LARGE SCALE GENOMIC DNA]</scope>
    <source>
        <strain evidence="2 3">22LXZD03-01</strain>
    </source>
</reference>
<feature type="domain" description="AMP-dependent synthetase/ligase" evidence="1">
    <location>
        <begin position="19"/>
        <end position="311"/>
    </location>
</feature>
<dbReference type="InterPro" id="IPR020459">
    <property type="entry name" value="AMP-binding"/>
</dbReference>
<dbReference type="InterPro" id="IPR000873">
    <property type="entry name" value="AMP-dep_synth/lig_dom"/>
</dbReference>
<evidence type="ECO:0000313" key="2">
    <source>
        <dbReference type="EMBL" id="MFJ5515423.1"/>
    </source>
</evidence>
<evidence type="ECO:0000313" key="3">
    <source>
        <dbReference type="Proteomes" id="UP001617702"/>
    </source>
</evidence>
<dbReference type="RefSeq" id="WP_400447888.1">
    <property type="nucleotide sequence ID" value="NZ_JBIXLB010000025.1"/>
</dbReference>
<dbReference type="PANTHER" id="PTHR45527">
    <property type="entry name" value="NONRIBOSOMAL PEPTIDE SYNTHETASE"/>
    <property type="match status" value="1"/>
</dbReference>
<feature type="non-terminal residue" evidence="2">
    <location>
        <position position="318"/>
    </location>
</feature>
<sequence length="318" mass="34699">DFNATDADFPRQTLIQQPFEAQAEQTPDAIAVLFEDQHLTYRELNRRANQLAHHLLSLGVKPDDRVALCVERSPEMMVGLLGILKAGAAYVPMDPAYPAERLAYMLDDAAPVALLTQSARVASLSSTLPTVLLDTPASTNYPDANPVVQGLNATHLAYVIYTSGSTGRPKGVMVAHRNVLHLATSLKMLLALRHPSRIALNASIVFDASVKNWIQLLSGHTLVLVPDAIRADAHQLWRYFARHAVNLFDCTPVQLQWLLDAGLGTDPTYQPAQVLIGGEAISPEVWSRLQALSDTRFINVYGPTECTVDATACLIDTS</sequence>
<gene>
    <name evidence="2" type="ORF">ACIPUH_21870</name>
</gene>